<feature type="binding site" evidence="2">
    <location>
        <position position="362"/>
    </location>
    <ligand>
        <name>Mn(2+)</name>
        <dbReference type="ChEBI" id="CHEBI:29035"/>
        <label>2</label>
    </ligand>
</feature>
<evidence type="ECO:0000313" key="5">
    <source>
        <dbReference type="Proteomes" id="UP000521032"/>
    </source>
</evidence>
<feature type="binding site" evidence="2">
    <location>
        <position position="103"/>
    </location>
    <ligand>
        <name>Mn(2+)</name>
        <dbReference type="ChEBI" id="CHEBI:29035"/>
        <label>2</label>
    </ligand>
</feature>
<dbReference type="SUPFAM" id="SSF55031">
    <property type="entry name" value="Bacterial exopeptidase dimerisation domain"/>
    <property type="match status" value="1"/>
</dbReference>
<dbReference type="Pfam" id="PF01546">
    <property type="entry name" value="Peptidase_M20"/>
    <property type="match status" value="1"/>
</dbReference>
<dbReference type="GO" id="GO:0046872">
    <property type="term" value="F:metal ion binding"/>
    <property type="evidence" value="ECO:0007669"/>
    <property type="project" value="UniProtKB-KW"/>
</dbReference>
<keyword evidence="5" id="KW-1185">Reference proteome</keyword>
<dbReference type="EMBL" id="CAJEWE010000003">
    <property type="protein sequence ID" value="CAD2070805.1"/>
    <property type="molecule type" value="Genomic_DNA"/>
</dbReference>
<protein>
    <submittedName>
        <fullName evidence="4">Putative hydrolase YxeP</fullName>
    </submittedName>
</protein>
<feature type="binding site" evidence="2">
    <location>
        <position position="137"/>
    </location>
    <ligand>
        <name>Mn(2+)</name>
        <dbReference type="ChEBI" id="CHEBI:29035"/>
        <label>2</label>
    </ligand>
</feature>
<keyword evidence="2" id="KW-0479">Metal-binding</keyword>
<comment type="cofactor">
    <cofactor evidence="2">
        <name>Mn(2+)</name>
        <dbReference type="ChEBI" id="CHEBI:29035"/>
    </cofactor>
    <text evidence="2">The Mn(2+) ion enhances activity.</text>
</comment>
<dbReference type="GO" id="GO:0050118">
    <property type="term" value="F:N-acetyldiaminopimelate deacetylase activity"/>
    <property type="evidence" value="ECO:0007669"/>
    <property type="project" value="UniProtKB-ARBA"/>
</dbReference>
<evidence type="ECO:0000256" key="2">
    <source>
        <dbReference type="PIRSR" id="PIRSR005962-1"/>
    </source>
</evidence>
<keyword evidence="1 4" id="KW-0378">Hydrolase</keyword>
<dbReference type="GO" id="GO:0019877">
    <property type="term" value="P:diaminopimelate biosynthetic process"/>
    <property type="evidence" value="ECO:0007669"/>
    <property type="project" value="UniProtKB-ARBA"/>
</dbReference>
<dbReference type="AlphaFoldDB" id="A0A6V7R0R8"/>
<dbReference type="SUPFAM" id="SSF53187">
    <property type="entry name" value="Zn-dependent exopeptidases"/>
    <property type="match status" value="1"/>
</dbReference>
<dbReference type="RefSeq" id="WP_186084428.1">
    <property type="nucleotide sequence ID" value="NZ_BMDB01000003.1"/>
</dbReference>
<name>A0A6V7R0R8_9BACL</name>
<dbReference type="Gene3D" id="3.40.630.10">
    <property type="entry name" value="Zn peptidases"/>
    <property type="match status" value="1"/>
</dbReference>
<organism evidence="4 5">
    <name type="scientific">Phocicoccus schoeneichii</name>
    <dbReference type="NCBI Taxonomy" id="1812261"/>
    <lineage>
        <taxon>Bacteria</taxon>
        <taxon>Bacillati</taxon>
        <taxon>Bacillota</taxon>
        <taxon>Bacilli</taxon>
        <taxon>Bacillales</taxon>
        <taxon>Salinicoccaceae</taxon>
        <taxon>Phocicoccus</taxon>
    </lineage>
</organism>
<dbReference type="PANTHER" id="PTHR11014:SF63">
    <property type="entry name" value="METALLOPEPTIDASE, PUTATIVE (AFU_ORTHOLOGUE AFUA_6G09600)-RELATED"/>
    <property type="match status" value="1"/>
</dbReference>
<keyword evidence="2" id="KW-0464">Manganese</keyword>
<dbReference type="InterPro" id="IPR002933">
    <property type="entry name" value="Peptidase_M20"/>
</dbReference>
<accession>A0A6V7R0R8</accession>
<dbReference type="PIRSF" id="PIRSF005962">
    <property type="entry name" value="Pept_M20D_amidohydro"/>
    <property type="match status" value="1"/>
</dbReference>
<evidence type="ECO:0000256" key="1">
    <source>
        <dbReference type="ARBA" id="ARBA00022801"/>
    </source>
</evidence>
<comment type="caution">
    <text evidence="4">The sequence shown here is derived from an EMBL/GenBank/DDBJ whole genome shotgun (WGS) entry which is preliminary data.</text>
</comment>
<dbReference type="PANTHER" id="PTHR11014">
    <property type="entry name" value="PEPTIDASE M20 FAMILY MEMBER"/>
    <property type="match status" value="1"/>
</dbReference>
<feature type="binding site" evidence="2">
    <location>
        <position position="101"/>
    </location>
    <ligand>
        <name>Mn(2+)</name>
        <dbReference type="ChEBI" id="CHEBI:29035"/>
        <label>2</label>
    </ligand>
</feature>
<dbReference type="Proteomes" id="UP000521032">
    <property type="component" value="Unassembled WGS sequence"/>
</dbReference>
<evidence type="ECO:0000259" key="3">
    <source>
        <dbReference type="Pfam" id="PF07687"/>
    </source>
</evidence>
<reference evidence="4 5" key="1">
    <citation type="submission" date="2020-07" db="EMBL/GenBank/DDBJ databases">
        <authorList>
            <person name="Criscuolo A."/>
        </authorList>
    </citation>
    <scope>NUCLEOTIDE SEQUENCE [LARGE SCALE GENOMIC DNA]</scope>
    <source>
        <strain evidence="5">CIP 111030</strain>
    </source>
</reference>
<sequence length="392" mass="43497">MDIKKVIDEHFEDTLRMRRHLHMYPELSFQEENTKQYIYDELKDLGLEIRRDVGGNGLVTRLQVNDDYPTIAFRADFDALPIKEETDVPFKSKNPGVMHACGHDAHTAMLITLQKILVENKDKLPVNVVAIHQHAEELLPGGAKSMIEDGALDGVDYFFGTHISSLAPVNQIGWNYSTMYANADSFTITVNGHGGHGAEPENAKDPIVASASLISQIQTVVSRSISPLESAVVSLTAFNSGVAFNVIPNKAEIKGTVRTYEQDIRELAFERIKDICEGIEKSFGVQIDLDIQWGYPSLKNDIEMTDYVVDLASNDKSFVENVVEISPSMGGEDAAYYLQKVPGCYFSTGVGNVEEGIDIPHHNPLFNIDESGMKSALEVFLKIALNFDQVKK</sequence>
<dbReference type="Gene3D" id="3.30.70.360">
    <property type="match status" value="1"/>
</dbReference>
<dbReference type="InterPro" id="IPR036264">
    <property type="entry name" value="Bact_exopeptidase_dim_dom"/>
</dbReference>
<feature type="binding site" evidence="2">
    <location>
        <position position="162"/>
    </location>
    <ligand>
        <name>Mn(2+)</name>
        <dbReference type="ChEBI" id="CHEBI:29035"/>
        <label>2</label>
    </ligand>
</feature>
<dbReference type="Pfam" id="PF07687">
    <property type="entry name" value="M20_dimer"/>
    <property type="match status" value="1"/>
</dbReference>
<dbReference type="InterPro" id="IPR011650">
    <property type="entry name" value="Peptidase_M20_dimer"/>
</dbReference>
<gene>
    <name evidence="4" type="primary">yxeP_1</name>
    <name evidence="4" type="ORF">JEOSCH030_00090</name>
</gene>
<dbReference type="NCBIfam" id="TIGR01891">
    <property type="entry name" value="amidohydrolases"/>
    <property type="match status" value="1"/>
</dbReference>
<evidence type="ECO:0000313" key="4">
    <source>
        <dbReference type="EMBL" id="CAD2070805.1"/>
    </source>
</evidence>
<proteinExistence type="predicted"/>
<dbReference type="InterPro" id="IPR017439">
    <property type="entry name" value="Amidohydrolase"/>
</dbReference>
<dbReference type="FunFam" id="3.30.70.360:FF:000001">
    <property type="entry name" value="N-acetyldiaminopimelate deacetylase"/>
    <property type="match status" value="1"/>
</dbReference>
<feature type="domain" description="Peptidase M20 dimerisation" evidence="3">
    <location>
        <begin position="183"/>
        <end position="277"/>
    </location>
</feature>